<feature type="coiled-coil region" evidence="1">
    <location>
        <begin position="317"/>
        <end position="416"/>
    </location>
</feature>
<feature type="compositionally biased region" description="Basic residues" evidence="2">
    <location>
        <begin position="26"/>
        <end position="35"/>
    </location>
</feature>
<feature type="compositionally biased region" description="Basic and acidic residues" evidence="2">
    <location>
        <begin position="57"/>
        <end position="88"/>
    </location>
</feature>
<reference evidence="3 4" key="1">
    <citation type="submission" date="2017-06" db="EMBL/GenBank/DDBJ databases">
        <title>Draft genome sequence of a variant of Elsinoe murrayae.</title>
        <authorList>
            <person name="Cheng Q."/>
        </authorList>
    </citation>
    <scope>NUCLEOTIDE SEQUENCE [LARGE SCALE GENOMIC DNA]</scope>
    <source>
        <strain evidence="3 4">CQ-2017a</strain>
    </source>
</reference>
<feature type="compositionally biased region" description="Basic and acidic residues" evidence="2">
    <location>
        <begin position="1"/>
        <end position="25"/>
    </location>
</feature>
<dbReference type="Proteomes" id="UP000243797">
    <property type="component" value="Unassembled WGS sequence"/>
</dbReference>
<dbReference type="OrthoDB" id="5413982at2759"/>
<dbReference type="Gene3D" id="1.10.287.1490">
    <property type="match status" value="1"/>
</dbReference>
<feature type="region of interest" description="Disordered" evidence="2">
    <location>
        <begin position="257"/>
        <end position="312"/>
    </location>
</feature>
<proteinExistence type="predicted"/>
<comment type="caution">
    <text evidence="3">The sequence shown here is derived from an EMBL/GenBank/DDBJ whole genome shotgun (WGS) entry which is preliminary data.</text>
</comment>
<evidence type="ECO:0008006" key="5">
    <source>
        <dbReference type="Google" id="ProtNLM"/>
    </source>
</evidence>
<feature type="compositionally biased region" description="Basic and acidic residues" evidence="2">
    <location>
        <begin position="483"/>
        <end position="496"/>
    </location>
</feature>
<feature type="compositionally biased region" description="Polar residues" evidence="2">
    <location>
        <begin position="200"/>
        <end position="214"/>
    </location>
</feature>
<keyword evidence="4" id="KW-1185">Reference proteome</keyword>
<accession>A0A2K1QN03</accession>
<organism evidence="3 4">
    <name type="scientific">Sphaceloma murrayae</name>
    <dbReference type="NCBI Taxonomy" id="2082308"/>
    <lineage>
        <taxon>Eukaryota</taxon>
        <taxon>Fungi</taxon>
        <taxon>Dikarya</taxon>
        <taxon>Ascomycota</taxon>
        <taxon>Pezizomycotina</taxon>
        <taxon>Dothideomycetes</taxon>
        <taxon>Dothideomycetidae</taxon>
        <taxon>Myriangiales</taxon>
        <taxon>Elsinoaceae</taxon>
        <taxon>Sphaceloma</taxon>
    </lineage>
</organism>
<evidence type="ECO:0000256" key="2">
    <source>
        <dbReference type="SAM" id="MobiDB-lite"/>
    </source>
</evidence>
<gene>
    <name evidence="3" type="ORF">CAC42_106</name>
</gene>
<protein>
    <recommendedName>
        <fullName evidence="5">M protein repeat protein</fullName>
    </recommendedName>
</protein>
<feature type="compositionally biased region" description="Polar residues" evidence="2">
    <location>
        <begin position="90"/>
        <end position="99"/>
    </location>
</feature>
<sequence length="566" mass="62357">MADADDKEKAEKLAAAKKRFEELKKKQQKGKKGGTKKKEEKPDDVSEKTGDAAGTKDAADDDSKPDDAEDESKPATDISKENGDKPEVSRTPSMSLQSRQRSESFRKGSTTTTAGLKSPGLNTVDAEGEVQELYRKQAARIEELEKQVEALGSLEGQLKKAEDELEQLREGSGEVAALKSKANLADERATELEKLKIELSSTQRQLTQAQQSASNRRKSSAGIPSDLTAQLASKTSTIESLELELSNLKYQVSIHESDKSTQEMNARNLEQRATAAEEKSTSLQSEVERLKETLNAPPPDTKNTDADTDPESLQRKISVLESSLRTAQANADAATNRSTNLETKIETLTKLHRESATQNATREKEVKDLKSRIKVLTQARTDAAGEDLSDLEEEEREKLNSRIRDLEAENFELRRGVWRDKRAALQPGMDEGTGNVSPLYEDVDLNGSGSNPYGGRGSFGAGVRQSSTFSDVLQSGISAFTGRESRGPRRGSDVKGQRKQSLSLLSEDGFDEDAFRMAQEEEAMARIERIREVKRGLELWRGWRLDLAEQRQAGLPGLVTGPVFEV</sequence>
<evidence type="ECO:0000313" key="3">
    <source>
        <dbReference type="EMBL" id="PNS16372.1"/>
    </source>
</evidence>
<dbReference type="InParanoid" id="A0A2K1QN03"/>
<feature type="region of interest" description="Disordered" evidence="2">
    <location>
        <begin position="200"/>
        <end position="227"/>
    </location>
</feature>
<dbReference type="STRING" id="2082308.A0A2K1QN03"/>
<evidence type="ECO:0000313" key="4">
    <source>
        <dbReference type="Proteomes" id="UP000243797"/>
    </source>
</evidence>
<dbReference type="AlphaFoldDB" id="A0A2K1QN03"/>
<dbReference type="EMBL" id="NKHZ01000057">
    <property type="protein sequence ID" value="PNS16372.1"/>
    <property type="molecule type" value="Genomic_DNA"/>
</dbReference>
<feature type="compositionally biased region" description="Basic and acidic residues" evidence="2">
    <location>
        <begin position="36"/>
        <end position="50"/>
    </location>
</feature>
<keyword evidence="1" id="KW-0175">Coiled coil</keyword>
<name>A0A2K1QN03_9PEZI</name>
<feature type="compositionally biased region" description="Basic and acidic residues" evidence="2">
    <location>
        <begin position="275"/>
        <end position="292"/>
    </location>
</feature>
<feature type="region of interest" description="Disordered" evidence="2">
    <location>
        <begin position="1"/>
        <end position="126"/>
    </location>
</feature>
<evidence type="ECO:0000256" key="1">
    <source>
        <dbReference type="SAM" id="Coils"/>
    </source>
</evidence>
<feature type="region of interest" description="Disordered" evidence="2">
    <location>
        <begin position="480"/>
        <end position="503"/>
    </location>
</feature>